<name>A0AAD5S5L8_9FUNG</name>
<evidence type="ECO:0000313" key="4">
    <source>
        <dbReference type="Proteomes" id="UP001212841"/>
    </source>
</evidence>
<evidence type="ECO:0000313" key="3">
    <source>
        <dbReference type="EMBL" id="KAJ3041677.1"/>
    </source>
</evidence>
<keyword evidence="4" id="KW-1185">Reference proteome</keyword>
<feature type="region of interest" description="Disordered" evidence="1">
    <location>
        <begin position="88"/>
        <end position="116"/>
    </location>
</feature>
<feature type="transmembrane region" description="Helical" evidence="2">
    <location>
        <begin position="216"/>
        <end position="233"/>
    </location>
</feature>
<comment type="caution">
    <text evidence="3">The sequence shown here is derived from an EMBL/GenBank/DDBJ whole genome shotgun (WGS) entry which is preliminary data.</text>
</comment>
<feature type="compositionally biased region" description="Basic and acidic residues" evidence="1">
    <location>
        <begin position="43"/>
        <end position="52"/>
    </location>
</feature>
<feature type="compositionally biased region" description="Low complexity" evidence="1">
    <location>
        <begin position="97"/>
        <end position="116"/>
    </location>
</feature>
<keyword evidence="2" id="KW-0472">Membrane</keyword>
<evidence type="ECO:0000256" key="1">
    <source>
        <dbReference type="SAM" id="MobiDB-lite"/>
    </source>
</evidence>
<gene>
    <name evidence="3" type="ORF">HK097_002203</name>
</gene>
<feature type="transmembrane region" description="Helical" evidence="2">
    <location>
        <begin position="176"/>
        <end position="195"/>
    </location>
</feature>
<dbReference type="AlphaFoldDB" id="A0AAD5S5L8"/>
<reference evidence="3" key="1">
    <citation type="submission" date="2020-05" db="EMBL/GenBank/DDBJ databases">
        <title>Phylogenomic resolution of chytrid fungi.</title>
        <authorList>
            <person name="Stajich J.E."/>
            <person name="Amses K."/>
            <person name="Simmons R."/>
            <person name="Seto K."/>
            <person name="Myers J."/>
            <person name="Bonds A."/>
            <person name="Quandt C.A."/>
            <person name="Barry K."/>
            <person name="Liu P."/>
            <person name="Grigoriev I."/>
            <person name="Longcore J.E."/>
            <person name="James T.Y."/>
        </authorList>
    </citation>
    <scope>NUCLEOTIDE SEQUENCE</scope>
    <source>
        <strain evidence="3">JEL0318</strain>
    </source>
</reference>
<sequence>MYFPRPSSLYRYPSQEWMNYGFSSHPTRPRSTLPDVPEVSGENVRRSREQSSRRSRNGVRKGAMSEGSWSDGDYLSFDLSSSDEALYPPRKNHLPKKLSIPPRSPSSPSQLSPNQPRFLKSLTRKYTHILQTLSDTSTILLTLQTHLPPFIRSLITTFLIPLFPLTSFPLRLSRYIFGPTVSQILLFLSILLLQYSRKPIQKALTQSASHPAGKEFLGLLFAMGVPYFLWSIAG</sequence>
<dbReference type="EMBL" id="JADGJD010001469">
    <property type="protein sequence ID" value="KAJ3041677.1"/>
    <property type="molecule type" value="Genomic_DNA"/>
</dbReference>
<proteinExistence type="predicted"/>
<evidence type="ECO:0000256" key="2">
    <source>
        <dbReference type="SAM" id="Phobius"/>
    </source>
</evidence>
<keyword evidence="2" id="KW-1133">Transmembrane helix</keyword>
<protein>
    <submittedName>
        <fullName evidence="3">Uncharacterized protein</fullName>
    </submittedName>
</protein>
<dbReference type="Proteomes" id="UP001212841">
    <property type="component" value="Unassembled WGS sequence"/>
</dbReference>
<keyword evidence="2" id="KW-0812">Transmembrane</keyword>
<organism evidence="3 4">
    <name type="scientific">Rhizophlyctis rosea</name>
    <dbReference type="NCBI Taxonomy" id="64517"/>
    <lineage>
        <taxon>Eukaryota</taxon>
        <taxon>Fungi</taxon>
        <taxon>Fungi incertae sedis</taxon>
        <taxon>Chytridiomycota</taxon>
        <taxon>Chytridiomycota incertae sedis</taxon>
        <taxon>Chytridiomycetes</taxon>
        <taxon>Rhizophlyctidales</taxon>
        <taxon>Rhizophlyctidaceae</taxon>
        <taxon>Rhizophlyctis</taxon>
    </lineage>
</organism>
<accession>A0AAD5S5L8</accession>
<feature type="region of interest" description="Disordered" evidence="1">
    <location>
        <begin position="24"/>
        <end position="67"/>
    </location>
</feature>
<feature type="non-terminal residue" evidence="3">
    <location>
        <position position="234"/>
    </location>
</feature>